<dbReference type="GO" id="GO:0003677">
    <property type="term" value="F:DNA binding"/>
    <property type="evidence" value="ECO:0007669"/>
    <property type="project" value="UniProtKB-KW"/>
</dbReference>
<organism evidence="6 7">
    <name type="scientific">Candidatus Rhodobacter oscarellae</name>
    <dbReference type="NCBI Taxonomy" id="1675527"/>
    <lineage>
        <taxon>Bacteria</taxon>
        <taxon>Pseudomonadati</taxon>
        <taxon>Pseudomonadota</taxon>
        <taxon>Alphaproteobacteria</taxon>
        <taxon>Rhodobacterales</taxon>
        <taxon>Rhodobacter group</taxon>
        <taxon>Rhodobacter</taxon>
    </lineage>
</organism>
<dbReference type="Gene3D" id="3.40.50.1360">
    <property type="match status" value="1"/>
</dbReference>
<name>A0A0J9E9U4_9RHOB</name>
<dbReference type="InterPro" id="IPR051054">
    <property type="entry name" value="SorC_transcr_regulators"/>
</dbReference>
<dbReference type="GO" id="GO:0004371">
    <property type="term" value="F:glycerone kinase activity"/>
    <property type="evidence" value="ECO:0007669"/>
    <property type="project" value="UniProtKB-EC"/>
</dbReference>
<proteinExistence type="inferred from homology"/>
<keyword evidence="7" id="KW-1185">Reference proteome</keyword>
<dbReference type="STRING" id="1675527.AIOL_004542"/>
<dbReference type="RefSeq" id="WP_082152739.1">
    <property type="nucleotide sequence ID" value="NZ_LFTY01000002.1"/>
</dbReference>
<dbReference type="InterPro" id="IPR037171">
    <property type="entry name" value="NagB/RpiA_transferase-like"/>
</dbReference>
<dbReference type="AlphaFoldDB" id="A0A0J9E9U4"/>
<gene>
    <name evidence="6" type="ORF">AIOL_004542</name>
</gene>
<dbReference type="PANTHER" id="PTHR34294">
    <property type="entry name" value="TRANSCRIPTIONAL REGULATOR-RELATED"/>
    <property type="match status" value="1"/>
</dbReference>
<dbReference type="PANTHER" id="PTHR34294:SF1">
    <property type="entry name" value="TRANSCRIPTIONAL REGULATOR LSRR"/>
    <property type="match status" value="1"/>
</dbReference>
<comment type="similarity">
    <text evidence="1">Belongs to the SorC transcriptional regulatory family.</text>
</comment>
<evidence type="ECO:0000256" key="4">
    <source>
        <dbReference type="ARBA" id="ARBA00023163"/>
    </source>
</evidence>
<comment type="caution">
    <text evidence="6">The sequence shown here is derived from an EMBL/GenBank/DDBJ whole genome shotgun (WGS) entry which is preliminary data.</text>
</comment>
<protein>
    <submittedName>
        <fullName evidence="6">Putative DAK transcriptional regulator</fullName>
        <ecNumber evidence="6">2.7.1.29</ecNumber>
    </submittedName>
</protein>
<dbReference type="PATRIC" id="fig|1675527.3.peg.4751"/>
<dbReference type="GO" id="GO:0030246">
    <property type="term" value="F:carbohydrate binding"/>
    <property type="evidence" value="ECO:0007669"/>
    <property type="project" value="InterPro"/>
</dbReference>
<dbReference type="Gene3D" id="1.10.10.10">
    <property type="entry name" value="Winged helix-like DNA-binding domain superfamily/Winged helix DNA-binding domain"/>
    <property type="match status" value="1"/>
</dbReference>
<evidence type="ECO:0000313" key="6">
    <source>
        <dbReference type="EMBL" id="KMW59560.1"/>
    </source>
</evidence>
<keyword evidence="4" id="KW-0804">Transcription</keyword>
<keyword evidence="6" id="KW-0808">Transferase</keyword>
<dbReference type="InterPro" id="IPR036388">
    <property type="entry name" value="WH-like_DNA-bd_sf"/>
</dbReference>
<evidence type="ECO:0000256" key="1">
    <source>
        <dbReference type="ARBA" id="ARBA00010466"/>
    </source>
</evidence>
<keyword evidence="2" id="KW-0805">Transcription regulation</keyword>
<evidence type="ECO:0000256" key="2">
    <source>
        <dbReference type="ARBA" id="ARBA00023015"/>
    </source>
</evidence>
<dbReference type="Pfam" id="PF04198">
    <property type="entry name" value="Sugar-bind"/>
    <property type="match status" value="1"/>
</dbReference>
<dbReference type="InterPro" id="IPR007324">
    <property type="entry name" value="Sugar-bd_dom_put"/>
</dbReference>
<reference evidence="6 7" key="1">
    <citation type="submission" date="2015-06" db="EMBL/GenBank/DDBJ databases">
        <title>Draft genome sequence of an Alphaproteobacteria species associated to the Mediterranean sponge Oscarella lobularis.</title>
        <authorList>
            <person name="Jourda C."/>
            <person name="Santini S."/>
            <person name="Claverie J.-M."/>
        </authorList>
    </citation>
    <scope>NUCLEOTIDE SEQUENCE [LARGE SCALE GENOMIC DNA]</scope>
    <source>
        <strain evidence="6">IGS</strain>
    </source>
</reference>
<evidence type="ECO:0000313" key="7">
    <source>
        <dbReference type="Proteomes" id="UP000037178"/>
    </source>
</evidence>
<feature type="domain" description="Sugar-binding" evidence="5">
    <location>
        <begin position="81"/>
        <end position="329"/>
    </location>
</feature>
<dbReference type="EC" id="2.7.1.29" evidence="6"/>
<sequence length="332" mass="34915">MPANPASAVDRKPRLVSPKADPTAIDHMIRAAWAYYFDGKKQSDIAAMLGVSRASVVNYLQEAKARGYVRVTMHPEVFVEHSLSQELADAFGLTAVQVYPDGEDETASLKRVARGAADWLPRLLAPGDRLGVSWGQTVFEVSDAAADTPIDDMTVVQLVGSQATPLGFAAETCSANLARRLSAECVNLHAPLVLSDAGLAKQLSAEPSIARQLEAVRACNKTIFAAGSCSAVSHVVASGVVDEAGLQDYRARGAAAVICGRFIDASGAPIPGEIDARMIGVTLEEMRGKEMGFLVASGPERASPALAVIRGGYATHLATCTATARRLLEQAA</sequence>
<accession>A0A0J9E9U4</accession>
<evidence type="ECO:0000256" key="3">
    <source>
        <dbReference type="ARBA" id="ARBA00023125"/>
    </source>
</evidence>
<keyword evidence="3" id="KW-0238">DNA-binding</keyword>
<dbReference type="Proteomes" id="UP000037178">
    <property type="component" value="Unassembled WGS sequence"/>
</dbReference>
<dbReference type="EMBL" id="LFTY01000002">
    <property type="protein sequence ID" value="KMW59560.1"/>
    <property type="molecule type" value="Genomic_DNA"/>
</dbReference>
<evidence type="ECO:0000259" key="5">
    <source>
        <dbReference type="Pfam" id="PF04198"/>
    </source>
</evidence>
<dbReference type="SUPFAM" id="SSF100950">
    <property type="entry name" value="NagB/RpiA/CoA transferase-like"/>
    <property type="match status" value="1"/>
</dbReference>